<proteinExistence type="predicted"/>
<reference evidence="2" key="1">
    <citation type="journal article" date="2023" name="G3 (Bethesda)">
        <title>Genome assembly and association tests identify interacting loci associated with vigor, precocity, and sex in interspecific pistachio rootstocks.</title>
        <authorList>
            <person name="Palmer W."/>
            <person name="Jacygrad E."/>
            <person name="Sagayaradj S."/>
            <person name="Cavanaugh K."/>
            <person name="Han R."/>
            <person name="Bertier L."/>
            <person name="Beede B."/>
            <person name="Kafkas S."/>
            <person name="Golino D."/>
            <person name="Preece J."/>
            <person name="Michelmore R."/>
        </authorList>
    </citation>
    <scope>NUCLEOTIDE SEQUENCE [LARGE SCALE GENOMIC DNA]</scope>
</reference>
<dbReference type="Proteomes" id="UP001164250">
    <property type="component" value="Chromosome 2"/>
</dbReference>
<accession>A0ACC1C1D9</accession>
<dbReference type="EMBL" id="CM047898">
    <property type="protein sequence ID" value="KAJ0105954.1"/>
    <property type="molecule type" value="Genomic_DNA"/>
</dbReference>
<gene>
    <name evidence="1" type="ORF">Patl1_18568</name>
</gene>
<evidence type="ECO:0000313" key="2">
    <source>
        <dbReference type="Proteomes" id="UP001164250"/>
    </source>
</evidence>
<sequence length="175" mass="19241">MLATKTNTEYIKIACDATMYPKLCYHSLTIYANKIKTNPKELATTALNITLKATKSTSRMMIKMSKIPGLMPKEAVEAMTDCIEVINDSVDELQQSIEEMGDIKSSNFGVIMSDIQTWVSAALTDEDTCMDGLKGKPMNTNVKTMLRRHVVKVSHLTSNALALVNTYASTNPASP</sequence>
<comment type="caution">
    <text evidence="1">The sequence shown here is derived from an EMBL/GenBank/DDBJ whole genome shotgun (WGS) entry which is preliminary data.</text>
</comment>
<organism evidence="1 2">
    <name type="scientific">Pistacia atlantica</name>
    <dbReference type="NCBI Taxonomy" id="434234"/>
    <lineage>
        <taxon>Eukaryota</taxon>
        <taxon>Viridiplantae</taxon>
        <taxon>Streptophyta</taxon>
        <taxon>Embryophyta</taxon>
        <taxon>Tracheophyta</taxon>
        <taxon>Spermatophyta</taxon>
        <taxon>Magnoliopsida</taxon>
        <taxon>eudicotyledons</taxon>
        <taxon>Gunneridae</taxon>
        <taxon>Pentapetalae</taxon>
        <taxon>rosids</taxon>
        <taxon>malvids</taxon>
        <taxon>Sapindales</taxon>
        <taxon>Anacardiaceae</taxon>
        <taxon>Pistacia</taxon>
    </lineage>
</organism>
<protein>
    <submittedName>
        <fullName evidence="1">Uncharacterized protein</fullName>
    </submittedName>
</protein>
<keyword evidence="2" id="KW-1185">Reference proteome</keyword>
<name>A0ACC1C1D9_9ROSI</name>
<evidence type="ECO:0000313" key="1">
    <source>
        <dbReference type="EMBL" id="KAJ0105954.1"/>
    </source>
</evidence>